<dbReference type="InterPro" id="IPR001878">
    <property type="entry name" value="Znf_CCHC"/>
</dbReference>
<sequence>MTVPPTGTGVGGEGEVGHNNQAGQDVPQDELQGFNDDFELNVNLEEVSEAGRARIERTTAVIQEMQERHDREMEAAIRALQDREKGLSAKEPQRDDKTEQDRFNRSRQLADMKNFGKHFSGKEKDRGFAVRNFLQRLDNRFEDRYVPVEHRAVLAADAMEGPAQEWWSTLAKETRSAMKADWDLYKKHVTAYFTPKEYALNADTRFYKMQATSKETTEAYVARFQSVLRGMDSEPPMTIIASIFLQGMKPDWQKGVKIAAGTRDYRKMTLDHLIELLQVHSGNQFARVGDYMDVDLAQTYDTDYDDYESDPEEAQLMRAQANDYGGRRGRYRSGGRGDARPQGRSGGSNRGNSANRNNPGAQTEKSGGDEGCWNCQELGHTRHRCPKPRTAAYVRHQLEYWTQQLEKEQGKEQR</sequence>
<dbReference type="SUPFAM" id="SSF57756">
    <property type="entry name" value="Retrovirus zinc finger-like domains"/>
    <property type="match status" value="1"/>
</dbReference>
<gene>
    <name evidence="4" type="ORF">YALI1_C18932t</name>
</gene>
<reference evidence="4 5" key="1">
    <citation type="journal article" date="2016" name="PLoS ONE">
        <title>Sequence Assembly of Yarrowia lipolytica Strain W29/CLIB89 Shows Transposable Element Diversity.</title>
        <authorList>
            <person name="Magnan C."/>
            <person name="Yu J."/>
            <person name="Chang I."/>
            <person name="Jahn E."/>
            <person name="Kanomata Y."/>
            <person name="Wu J."/>
            <person name="Zeller M."/>
            <person name="Oakes M."/>
            <person name="Baldi P."/>
            <person name="Sandmeyer S."/>
        </authorList>
    </citation>
    <scope>NUCLEOTIDE SEQUENCE [LARGE SCALE GENOMIC DNA]</scope>
    <source>
        <strain evidence="5">CLIB89(W29)</strain>
    </source>
</reference>
<dbReference type="GO" id="GO:0008270">
    <property type="term" value="F:zinc ion binding"/>
    <property type="evidence" value="ECO:0007669"/>
    <property type="project" value="UniProtKB-KW"/>
</dbReference>
<dbReference type="EMBL" id="CP017555">
    <property type="protein sequence ID" value="AOW02821.1"/>
    <property type="molecule type" value="Genomic_DNA"/>
</dbReference>
<dbReference type="AlphaFoldDB" id="A0A1D8NB15"/>
<protein>
    <recommendedName>
        <fullName evidence="3">CCHC-type domain-containing protein</fullName>
    </recommendedName>
</protein>
<feature type="region of interest" description="Disordered" evidence="2">
    <location>
        <begin position="82"/>
        <end position="106"/>
    </location>
</feature>
<feature type="region of interest" description="Disordered" evidence="2">
    <location>
        <begin position="1"/>
        <end position="37"/>
    </location>
</feature>
<feature type="compositionally biased region" description="Low complexity" evidence="2">
    <location>
        <begin position="350"/>
        <end position="361"/>
    </location>
</feature>
<evidence type="ECO:0000256" key="2">
    <source>
        <dbReference type="SAM" id="MobiDB-lite"/>
    </source>
</evidence>
<feature type="region of interest" description="Disordered" evidence="2">
    <location>
        <begin position="322"/>
        <end position="370"/>
    </location>
</feature>
<dbReference type="GeneID" id="94583003"/>
<dbReference type="RefSeq" id="XP_068138470.1">
    <property type="nucleotide sequence ID" value="XM_068282369.1"/>
</dbReference>
<dbReference type="Pfam" id="PF03732">
    <property type="entry name" value="Retrotrans_gag"/>
    <property type="match status" value="1"/>
</dbReference>
<accession>A0A1D8NB15</accession>
<evidence type="ECO:0000313" key="5">
    <source>
        <dbReference type="Proteomes" id="UP000182444"/>
    </source>
</evidence>
<keyword evidence="1" id="KW-0479">Metal-binding</keyword>
<proteinExistence type="predicted"/>
<dbReference type="PROSITE" id="PS50158">
    <property type="entry name" value="ZF_CCHC"/>
    <property type="match status" value="1"/>
</dbReference>
<name>A0A1D8NB15_YARLL</name>
<keyword evidence="1" id="KW-0862">Zinc</keyword>
<keyword evidence="1" id="KW-0863">Zinc-finger</keyword>
<dbReference type="InterPro" id="IPR005162">
    <property type="entry name" value="Retrotrans_gag_dom"/>
</dbReference>
<feature type="domain" description="CCHC-type" evidence="3">
    <location>
        <begin position="372"/>
        <end position="387"/>
    </location>
</feature>
<evidence type="ECO:0000256" key="1">
    <source>
        <dbReference type="PROSITE-ProRule" id="PRU00047"/>
    </source>
</evidence>
<dbReference type="InterPro" id="IPR036875">
    <property type="entry name" value="Znf_CCHC_sf"/>
</dbReference>
<dbReference type="Proteomes" id="UP000182444">
    <property type="component" value="Chromosome 1C"/>
</dbReference>
<evidence type="ECO:0000313" key="4">
    <source>
        <dbReference type="EMBL" id="AOW02821.1"/>
    </source>
</evidence>
<organism evidence="4 5">
    <name type="scientific">Yarrowia lipolytica</name>
    <name type="common">Candida lipolytica</name>
    <dbReference type="NCBI Taxonomy" id="4952"/>
    <lineage>
        <taxon>Eukaryota</taxon>
        <taxon>Fungi</taxon>
        <taxon>Dikarya</taxon>
        <taxon>Ascomycota</taxon>
        <taxon>Saccharomycotina</taxon>
        <taxon>Dipodascomycetes</taxon>
        <taxon>Dipodascales</taxon>
        <taxon>Dipodascales incertae sedis</taxon>
        <taxon>Yarrowia</taxon>
    </lineage>
</organism>
<evidence type="ECO:0000259" key="3">
    <source>
        <dbReference type="PROSITE" id="PS50158"/>
    </source>
</evidence>
<dbReference type="VEuPathDB" id="FungiDB:YALI1_C18932t"/>
<dbReference type="GO" id="GO:0003676">
    <property type="term" value="F:nucleic acid binding"/>
    <property type="evidence" value="ECO:0007669"/>
    <property type="project" value="InterPro"/>
</dbReference>